<protein>
    <submittedName>
        <fullName evidence="2">Uncharacterized protein</fullName>
    </submittedName>
</protein>
<organism evidence="2 3">
    <name type="scientific">Popillia japonica</name>
    <name type="common">Japanese beetle</name>
    <dbReference type="NCBI Taxonomy" id="7064"/>
    <lineage>
        <taxon>Eukaryota</taxon>
        <taxon>Metazoa</taxon>
        <taxon>Ecdysozoa</taxon>
        <taxon>Arthropoda</taxon>
        <taxon>Hexapoda</taxon>
        <taxon>Insecta</taxon>
        <taxon>Pterygota</taxon>
        <taxon>Neoptera</taxon>
        <taxon>Endopterygota</taxon>
        <taxon>Coleoptera</taxon>
        <taxon>Polyphaga</taxon>
        <taxon>Scarabaeiformia</taxon>
        <taxon>Scarabaeidae</taxon>
        <taxon>Rutelinae</taxon>
        <taxon>Popillia</taxon>
    </lineage>
</organism>
<name>A0AAW1ME69_POPJA</name>
<gene>
    <name evidence="2" type="ORF">QE152_g7438</name>
</gene>
<evidence type="ECO:0000313" key="3">
    <source>
        <dbReference type="Proteomes" id="UP001458880"/>
    </source>
</evidence>
<sequence length="411" mass="47241">MLPPISNLLQYQIGEDINIEQGLCTPNNENVFLLSSIAFLQKQLVRKLANDSKSKQDDDMNRRYSDLLLVESGQKSKRQKCFIRPPNMEKFDEMLKSEASLPDKTLSNTQILPLPKKNKGAKLSITNIFKQKSNTDMENFLHKKSSSLFNIFRKNSNSAKSSESNISSCENSMVHIDPEKYILIEEDEYTRRSMCSLSSISSLKENIHQSALKDGVQSHNDDISKYHLNSYRQKELSDIEEDEYTRRSMCSLSSISSLKENIHQSALKDGVQSHNDDISKYHLNSYRQKELSDIEEEILKVIPTETNLQIKRSINEKLRVSKKLSQSSLNSLKNFSDVSFVRNEDDFLEDPQTGIKFKCVPQSNGRRIREQQSKLSERSHPFHGSAKNSKVSPETMEVVMNELMCQLEKRN</sequence>
<comment type="caution">
    <text evidence="2">The sequence shown here is derived from an EMBL/GenBank/DDBJ whole genome shotgun (WGS) entry which is preliminary data.</text>
</comment>
<keyword evidence="3" id="KW-1185">Reference proteome</keyword>
<dbReference type="EMBL" id="JASPKY010000054">
    <property type="protein sequence ID" value="KAK9744916.1"/>
    <property type="molecule type" value="Genomic_DNA"/>
</dbReference>
<dbReference type="Proteomes" id="UP001458880">
    <property type="component" value="Unassembled WGS sequence"/>
</dbReference>
<evidence type="ECO:0000313" key="2">
    <source>
        <dbReference type="EMBL" id="KAK9744916.1"/>
    </source>
</evidence>
<accession>A0AAW1ME69</accession>
<feature type="compositionally biased region" description="Basic and acidic residues" evidence="1">
    <location>
        <begin position="367"/>
        <end position="380"/>
    </location>
</feature>
<reference evidence="2 3" key="1">
    <citation type="journal article" date="2024" name="BMC Genomics">
        <title>De novo assembly and annotation of Popillia japonica's genome with initial clues to its potential as an invasive pest.</title>
        <authorList>
            <person name="Cucini C."/>
            <person name="Boschi S."/>
            <person name="Funari R."/>
            <person name="Cardaioli E."/>
            <person name="Iannotti N."/>
            <person name="Marturano G."/>
            <person name="Paoli F."/>
            <person name="Bruttini M."/>
            <person name="Carapelli A."/>
            <person name="Frati F."/>
            <person name="Nardi F."/>
        </authorList>
    </citation>
    <scope>NUCLEOTIDE SEQUENCE [LARGE SCALE GENOMIC DNA]</scope>
    <source>
        <strain evidence="2">DMR45628</strain>
    </source>
</reference>
<evidence type="ECO:0000256" key="1">
    <source>
        <dbReference type="SAM" id="MobiDB-lite"/>
    </source>
</evidence>
<dbReference type="AlphaFoldDB" id="A0AAW1ME69"/>
<feature type="region of interest" description="Disordered" evidence="1">
    <location>
        <begin position="363"/>
        <end position="395"/>
    </location>
</feature>
<proteinExistence type="predicted"/>